<feature type="compositionally biased region" description="Polar residues" evidence="1">
    <location>
        <begin position="142"/>
        <end position="175"/>
    </location>
</feature>
<dbReference type="Proteomes" id="UP000324800">
    <property type="component" value="Unassembled WGS sequence"/>
</dbReference>
<accession>A0A5J4R239</accession>
<dbReference type="AlphaFoldDB" id="A0A5J4R239"/>
<evidence type="ECO:0000313" key="3">
    <source>
        <dbReference type="Proteomes" id="UP000324800"/>
    </source>
</evidence>
<name>A0A5J4R239_9EUKA</name>
<gene>
    <name evidence="2" type="ORF">EZS28_053912</name>
</gene>
<dbReference type="EMBL" id="SNRW01043775">
    <property type="protein sequence ID" value="KAA6326723.1"/>
    <property type="molecule type" value="Genomic_DNA"/>
</dbReference>
<feature type="region of interest" description="Disordered" evidence="1">
    <location>
        <begin position="110"/>
        <end position="175"/>
    </location>
</feature>
<protein>
    <submittedName>
        <fullName evidence="2">Uncharacterized protein</fullName>
    </submittedName>
</protein>
<proteinExistence type="predicted"/>
<comment type="caution">
    <text evidence="2">The sequence shown here is derived from an EMBL/GenBank/DDBJ whole genome shotgun (WGS) entry which is preliminary data.</text>
</comment>
<evidence type="ECO:0000256" key="1">
    <source>
        <dbReference type="SAM" id="MobiDB-lite"/>
    </source>
</evidence>
<organism evidence="2 3">
    <name type="scientific">Streblomastix strix</name>
    <dbReference type="NCBI Taxonomy" id="222440"/>
    <lineage>
        <taxon>Eukaryota</taxon>
        <taxon>Metamonada</taxon>
        <taxon>Preaxostyla</taxon>
        <taxon>Oxymonadida</taxon>
        <taxon>Streblomastigidae</taxon>
        <taxon>Streblomastix</taxon>
    </lineage>
</organism>
<evidence type="ECO:0000313" key="2">
    <source>
        <dbReference type="EMBL" id="KAA6326723.1"/>
    </source>
</evidence>
<sequence>MFHEIMKPIIEEEKKKHKVILAGQYKEYPNKDGPAFLYPPENYRITLIPRPKDLNLSEEQWNQFDGDIREGVIPFLIDLIIFVAEQILQSETESKDQEQLTNELERIVVDGTDDNGDDDQSGHAIEPQHFTNGNDGLRKNDSGTQLQATINGDGNPEINTTKTSANTPPHNINGS</sequence>
<reference evidence="2 3" key="1">
    <citation type="submission" date="2019-03" db="EMBL/GenBank/DDBJ databases">
        <title>Single cell metagenomics reveals metabolic interactions within the superorganism composed of flagellate Streblomastix strix and complex community of Bacteroidetes bacteria on its surface.</title>
        <authorList>
            <person name="Treitli S.C."/>
            <person name="Kolisko M."/>
            <person name="Husnik F."/>
            <person name="Keeling P."/>
            <person name="Hampl V."/>
        </authorList>
    </citation>
    <scope>NUCLEOTIDE SEQUENCE [LARGE SCALE GENOMIC DNA]</scope>
    <source>
        <strain evidence="2">ST1C</strain>
    </source>
</reference>
<feature type="non-terminal residue" evidence="2">
    <location>
        <position position="175"/>
    </location>
</feature>